<evidence type="ECO:0000256" key="5">
    <source>
        <dbReference type="ARBA" id="ARBA00023163"/>
    </source>
</evidence>
<keyword evidence="11" id="KW-1185">Reference proteome</keyword>
<dbReference type="RefSeq" id="XP_070901663.1">
    <property type="nucleotide sequence ID" value="XM_071045016.1"/>
</dbReference>
<feature type="domain" description="Zn(2)-C6 fungal-type" evidence="9">
    <location>
        <begin position="30"/>
        <end position="59"/>
    </location>
</feature>
<feature type="region of interest" description="Disordered" evidence="8">
    <location>
        <begin position="95"/>
        <end position="144"/>
    </location>
</feature>
<evidence type="ECO:0000256" key="8">
    <source>
        <dbReference type="SAM" id="MobiDB-lite"/>
    </source>
</evidence>
<dbReference type="InterPro" id="IPR036864">
    <property type="entry name" value="Zn2-C6_fun-type_DNA-bd_sf"/>
</dbReference>
<dbReference type="SMART" id="SM00066">
    <property type="entry name" value="GAL4"/>
    <property type="match status" value="1"/>
</dbReference>
<evidence type="ECO:0000256" key="4">
    <source>
        <dbReference type="ARBA" id="ARBA00023125"/>
    </source>
</evidence>
<dbReference type="PROSITE" id="PS50048">
    <property type="entry name" value="ZN2_CY6_FUNGAL_2"/>
    <property type="match status" value="1"/>
</dbReference>
<dbReference type="Pfam" id="PF00172">
    <property type="entry name" value="Zn_clus"/>
    <property type="match status" value="1"/>
</dbReference>
<keyword evidence="6" id="KW-0539">Nucleus</keyword>
<sequence>MQPLAPAGEPPATTTPISLGILRRTKSTRACDKCRSLRKRCDGAKPCTSCTRLSVQCEYSKVDGRRKEEFKARIEALEKRNQYLEEQIEHLKCNQGAGQSDTLKRKRPLREEPSPADVQEPRLRSAFASASAAGQQPDKQADKVDQVDDHGLEHMFFAATANHPLLNSLNPLSNSSDRKMRDQLPDEDLTRYALDAFFQCAATLFYVTTEDNATQLLDKVYHTDDASILDICELSALAAIGSYYIIDKVDDAARARYFFLATTNLNEAVQAYDIQGLRIFICLCMSCIMDKSLSARLLVMSGLNLARARTEAETERSDSNRQDVLEYRRTLQTVLFFEGWLSWSLGYRNCLKESELNLVRENIPQRADFSDFKAFSTCLIQYHMTKLALIGSEIQNEIISSPQDYWSHANPLSVKLDLWYQELPPELHLAALSGLEEGMTVTELQKRGTYMMHLLYIDSRLQLCCQLLNAAQMTWHSDPDPFFLQTLCRQVPEAFFDIHTGFAIQLAKILCLMFTNQAIMTRCWVVMRSAFDTCIVLLLGVCHKYFTASGTWDLSEILSHVDSCFQVLCFCASHDVAAKRLRDLICPVHAQLRRMSSRASGRTGDVSGDILRSMEQQEQQQQEQEQEQDQHLEETDGNKMTIGYLLDGKASEALTLVGMTHHLLKFMPPHKWDIWI</sequence>
<keyword evidence="3" id="KW-0805">Transcription regulation</keyword>
<dbReference type="InterPro" id="IPR050987">
    <property type="entry name" value="AtrR-like"/>
</dbReference>
<dbReference type="PANTHER" id="PTHR46910">
    <property type="entry name" value="TRANSCRIPTION FACTOR PDR1"/>
    <property type="match status" value="1"/>
</dbReference>
<protein>
    <recommendedName>
        <fullName evidence="9">Zn(2)-C6 fungal-type domain-containing protein</fullName>
    </recommendedName>
</protein>
<dbReference type="PANTHER" id="PTHR46910:SF3">
    <property type="entry name" value="HALOTOLERANCE PROTEIN 9-RELATED"/>
    <property type="match status" value="1"/>
</dbReference>
<feature type="coiled-coil region" evidence="7">
    <location>
        <begin position="67"/>
        <end position="94"/>
    </location>
</feature>
<dbReference type="Proteomes" id="UP001610444">
    <property type="component" value="Unassembled WGS sequence"/>
</dbReference>
<dbReference type="CDD" id="cd12148">
    <property type="entry name" value="fungal_TF_MHR"/>
    <property type="match status" value="1"/>
</dbReference>
<dbReference type="EMBL" id="JBFXLR010000011">
    <property type="protein sequence ID" value="KAL2854799.1"/>
    <property type="molecule type" value="Genomic_DNA"/>
</dbReference>
<evidence type="ECO:0000256" key="1">
    <source>
        <dbReference type="ARBA" id="ARBA00004123"/>
    </source>
</evidence>
<keyword evidence="4" id="KW-0238">DNA-binding</keyword>
<dbReference type="InterPro" id="IPR001138">
    <property type="entry name" value="Zn2Cys6_DnaBD"/>
</dbReference>
<organism evidence="10 11">
    <name type="scientific">Aspergillus pseudodeflectus</name>
    <dbReference type="NCBI Taxonomy" id="176178"/>
    <lineage>
        <taxon>Eukaryota</taxon>
        <taxon>Fungi</taxon>
        <taxon>Dikarya</taxon>
        <taxon>Ascomycota</taxon>
        <taxon>Pezizomycotina</taxon>
        <taxon>Eurotiomycetes</taxon>
        <taxon>Eurotiomycetidae</taxon>
        <taxon>Eurotiales</taxon>
        <taxon>Aspergillaceae</taxon>
        <taxon>Aspergillus</taxon>
        <taxon>Aspergillus subgen. Nidulantes</taxon>
    </lineage>
</organism>
<evidence type="ECO:0000313" key="10">
    <source>
        <dbReference type="EMBL" id="KAL2854799.1"/>
    </source>
</evidence>
<evidence type="ECO:0000313" key="11">
    <source>
        <dbReference type="Proteomes" id="UP001610444"/>
    </source>
</evidence>
<feature type="region of interest" description="Disordered" evidence="8">
    <location>
        <begin position="614"/>
        <end position="634"/>
    </location>
</feature>
<name>A0ABR4KR93_9EURO</name>
<comment type="subcellular location">
    <subcellularLocation>
        <location evidence="1">Nucleus</location>
    </subcellularLocation>
</comment>
<proteinExistence type="predicted"/>
<feature type="compositionally biased region" description="Basic and acidic residues" evidence="8">
    <location>
        <begin position="109"/>
        <end position="123"/>
    </location>
</feature>
<dbReference type="Gene3D" id="4.10.240.10">
    <property type="entry name" value="Zn(2)-C6 fungal-type DNA-binding domain"/>
    <property type="match status" value="1"/>
</dbReference>
<feature type="compositionally biased region" description="Low complexity" evidence="8">
    <location>
        <begin position="125"/>
        <end position="138"/>
    </location>
</feature>
<evidence type="ECO:0000256" key="6">
    <source>
        <dbReference type="ARBA" id="ARBA00023242"/>
    </source>
</evidence>
<accession>A0ABR4KR93</accession>
<comment type="caution">
    <text evidence="10">The sequence shown here is derived from an EMBL/GenBank/DDBJ whole genome shotgun (WGS) entry which is preliminary data.</text>
</comment>
<dbReference type="PROSITE" id="PS00463">
    <property type="entry name" value="ZN2_CY6_FUNGAL_1"/>
    <property type="match status" value="1"/>
</dbReference>
<evidence type="ECO:0000256" key="2">
    <source>
        <dbReference type="ARBA" id="ARBA00022723"/>
    </source>
</evidence>
<keyword evidence="7" id="KW-0175">Coiled coil</keyword>
<dbReference type="SUPFAM" id="SSF57701">
    <property type="entry name" value="Zn2/Cys6 DNA-binding domain"/>
    <property type="match status" value="1"/>
</dbReference>
<reference evidence="10 11" key="1">
    <citation type="submission" date="2024-07" db="EMBL/GenBank/DDBJ databases">
        <title>Section-level genome sequencing and comparative genomics of Aspergillus sections Usti and Cavernicolus.</title>
        <authorList>
            <consortium name="Lawrence Berkeley National Laboratory"/>
            <person name="Nybo J.L."/>
            <person name="Vesth T.C."/>
            <person name="Theobald S."/>
            <person name="Frisvad J.C."/>
            <person name="Larsen T.O."/>
            <person name="Kjaerboelling I."/>
            <person name="Rothschild-Mancinelli K."/>
            <person name="Lyhne E.K."/>
            <person name="Kogle M.E."/>
            <person name="Barry K."/>
            <person name="Clum A."/>
            <person name="Na H."/>
            <person name="Ledsgaard L."/>
            <person name="Lin J."/>
            <person name="Lipzen A."/>
            <person name="Kuo A."/>
            <person name="Riley R."/>
            <person name="Mondo S."/>
            <person name="LaButti K."/>
            <person name="Haridas S."/>
            <person name="Pangalinan J."/>
            <person name="Salamov A.A."/>
            <person name="Simmons B.A."/>
            <person name="Magnuson J.K."/>
            <person name="Chen J."/>
            <person name="Drula E."/>
            <person name="Henrissat B."/>
            <person name="Wiebenga A."/>
            <person name="Lubbers R.J."/>
            <person name="Gomes A.C."/>
            <person name="Macurrencykelacurrency M.R."/>
            <person name="Stajich J."/>
            <person name="Grigoriev I.V."/>
            <person name="Mortensen U.H."/>
            <person name="De vries R.P."/>
            <person name="Baker S.E."/>
            <person name="Andersen M.R."/>
        </authorList>
    </citation>
    <scope>NUCLEOTIDE SEQUENCE [LARGE SCALE GENOMIC DNA]</scope>
    <source>
        <strain evidence="10 11">CBS 756.74</strain>
    </source>
</reference>
<keyword evidence="2" id="KW-0479">Metal-binding</keyword>
<evidence type="ECO:0000256" key="7">
    <source>
        <dbReference type="SAM" id="Coils"/>
    </source>
</evidence>
<gene>
    <name evidence="10" type="ORF">BJX68DRAFT_264693</name>
</gene>
<evidence type="ECO:0000259" key="9">
    <source>
        <dbReference type="PROSITE" id="PS50048"/>
    </source>
</evidence>
<dbReference type="CDD" id="cd00067">
    <property type="entry name" value="GAL4"/>
    <property type="match status" value="1"/>
</dbReference>
<evidence type="ECO:0000256" key="3">
    <source>
        <dbReference type="ARBA" id="ARBA00023015"/>
    </source>
</evidence>
<dbReference type="GeneID" id="98160180"/>
<keyword evidence="5" id="KW-0804">Transcription</keyword>